<evidence type="ECO:0000259" key="1">
    <source>
        <dbReference type="Pfam" id="PF01551"/>
    </source>
</evidence>
<dbReference type="AlphaFoldDB" id="A0A512CI55"/>
<sequence>MGESLNDSNTILMDMSENNLALKQIDLLDTPAFEAYVSALLKQNKKRFGIGGYLEKRNIYQRSKVFEETADSKYRNIHLGIDIWALSDSPVYCPEEGVVHSFQDNKGFGNYGPTVILEHSREGGIIYSLYGHLSIKDLKELTIGQRIKRGERIGHLGSSLENGNWPAHLHFQMIRNLGDNSGDYPGVCSASEKERYATNCPDPALWLGIRADIIY</sequence>
<evidence type="ECO:0000313" key="3">
    <source>
        <dbReference type="Proteomes" id="UP000321301"/>
    </source>
</evidence>
<comment type="caution">
    <text evidence="2">The sequence shown here is derived from an EMBL/GenBank/DDBJ whole genome shotgun (WGS) entry which is preliminary data.</text>
</comment>
<dbReference type="InterPro" id="IPR050570">
    <property type="entry name" value="Cell_wall_metabolism_enzyme"/>
</dbReference>
<dbReference type="InterPro" id="IPR011055">
    <property type="entry name" value="Dup_hybrid_motif"/>
</dbReference>
<dbReference type="GO" id="GO:0004222">
    <property type="term" value="F:metalloendopeptidase activity"/>
    <property type="evidence" value="ECO:0007669"/>
    <property type="project" value="TreeGrafter"/>
</dbReference>
<proteinExistence type="predicted"/>
<dbReference type="PANTHER" id="PTHR21666">
    <property type="entry name" value="PEPTIDASE-RELATED"/>
    <property type="match status" value="1"/>
</dbReference>
<gene>
    <name evidence="2" type="ORF">CQA01_44260</name>
</gene>
<organism evidence="2 3">
    <name type="scientific">Cyclobacterium qasimii</name>
    <dbReference type="NCBI Taxonomy" id="1350429"/>
    <lineage>
        <taxon>Bacteria</taxon>
        <taxon>Pseudomonadati</taxon>
        <taxon>Bacteroidota</taxon>
        <taxon>Cytophagia</taxon>
        <taxon>Cytophagales</taxon>
        <taxon>Cyclobacteriaceae</taxon>
        <taxon>Cyclobacterium</taxon>
    </lineage>
</organism>
<dbReference type="Pfam" id="PF01551">
    <property type="entry name" value="Peptidase_M23"/>
    <property type="match status" value="1"/>
</dbReference>
<evidence type="ECO:0000313" key="2">
    <source>
        <dbReference type="EMBL" id="GEO23892.1"/>
    </source>
</evidence>
<accession>A0A512CI55</accession>
<dbReference type="EMBL" id="BJYV01000029">
    <property type="protein sequence ID" value="GEO23892.1"/>
    <property type="molecule type" value="Genomic_DNA"/>
</dbReference>
<dbReference type="InterPro" id="IPR016047">
    <property type="entry name" value="M23ase_b-sheet_dom"/>
</dbReference>
<keyword evidence="3" id="KW-1185">Reference proteome</keyword>
<dbReference type="PANTHER" id="PTHR21666:SF270">
    <property type="entry name" value="MUREIN HYDROLASE ACTIVATOR ENVC"/>
    <property type="match status" value="1"/>
</dbReference>
<dbReference type="Gene3D" id="2.70.70.10">
    <property type="entry name" value="Glucose Permease (Domain IIA)"/>
    <property type="match status" value="1"/>
</dbReference>
<protein>
    <recommendedName>
        <fullName evidence="1">M23ase beta-sheet core domain-containing protein</fullName>
    </recommendedName>
</protein>
<name>A0A512CI55_9BACT</name>
<dbReference type="CDD" id="cd12797">
    <property type="entry name" value="M23_peptidase"/>
    <property type="match status" value="1"/>
</dbReference>
<feature type="domain" description="M23ase beta-sheet core" evidence="1">
    <location>
        <begin position="77"/>
        <end position="176"/>
    </location>
</feature>
<dbReference type="SUPFAM" id="SSF51261">
    <property type="entry name" value="Duplicated hybrid motif"/>
    <property type="match status" value="1"/>
</dbReference>
<dbReference type="Proteomes" id="UP000321301">
    <property type="component" value="Unassembled WGS sequence"/>
</dbReference>
<reference evidence="2 3" key="1">
    <citation type="submission" date="2019-07" db="EMBL/GenBank/DDBJ databases">
        <title>Whole genome shotgun sequence of Cyclobacterium qasimii NBRC 106168.</title>
        <authorList>
            <person name="Hosoyama A."/>
            <person name="Uohara A."/>
            <person name="Ohji S."/>
            <person name="Ichikawa N."/>
        </authorList>
    </citation>
    <scope>NUCLEOTIDE SEQUENCE [LARGE SCALE GENOMIC DNA]</scope>
    <source>
        <strain evidence="2 3">NBRC 106168</strain>
    </source>
</reference>